<evidence type="ECO:0000313" key="2">
    <source>
        <dbReference type="Proteomes" id="UP000184364"/>
    </source>
</evidence>
<dbReference type="AlphaFoldDB" id="A0A1M7HP22"/>
<name>A0A1M7HP22_9FLAO</name>
<dbReference type="EMBL" id="FRAV01000041">
    <property type="protein sequence ID" value="SHM30234.1"/>
    <property type="molecule type" value="Genomic_DNA"/>
</dbReference>
<sequence length="225" mass="26874">MGNKKYYTVLGLLFCNLFFSQNLDEIFINKTLKKEVEFFIKFSEASIDNEIENLIINKKEDSIRILQKKKPFIINIYGVYEPNNNQIKELVIYRDEKNNRLIKDLVFEKGKVHFILKEEDKKFFGDVLQQDIIEIDPEVYLIVRNLKGYINYDYIKQINKNKVWNKQKLMRKEIETKDDIRNYLTFFINQKTGDLENMGFLVQDKETFIETRFGASCLNCQPCSN</sequence>
<organism evidence="1 2">
    <name type="scientific">Chryseobacterium polytrichastri</name>
    <dbReference type="NCBI Taxonomy" id="1302687"/>
    <lineage>
        <taxon>Bacteria</taxon>
        <taxon>Pseudomonadati</taxon>
        <taxon>Bacteroidota</taxon>
        <taxon>Flavobacteriia</taxon>
        <taxon>Flavobacteriales</taxon>
        <taxon>Weeksellaceae</taxon>
        <taxon>Chryseobacterium group</taxon>
        <taxon>Chryseobacterium</taxon>
    </lineage>
</organism>
<proteinExistence type="predicted"/>
<protein>
    <submittedName>
        <fullName evidence="1">Uncharacterized protein</fullName>
    </submittedName>
</protein>
<gene>
    <name evidence="1" type="ORF">SAMN05444267_104139</name>
</gene>
<reference evidence="2" key="1">
    <citation type="submission" date="2016-11" db="EMBL/GenBank/DDBJ databases">
        <authorList>
            <person name="Varghese N."/>
            <person name="Submissions S."/>
        </authorList>
    </citation>
    <scope>NUCLEOTIDE SEQUENCE [LARGE SCALE GENOMIC DNA]</scope>
    <source>
        <strain evidence="2">DSM 26899</strain>
    </source>
</reference>
<keyword evidence="2" id="KW-1185">Reference proteome</keyword>
<dbReference type="RefSeq" id="WP_073296715.1">
    <property type="nucleotide sequence ID" value="NZ_FRAV01000041.1"/>
</dbReference>
<dbReference type="STRING" id="1302687.SAMN05444267_104139"/>
<dbReference type="OrthoDB" id="9820937at2"/>
<accession>A0A1M7HP22</accession>
<evidence type="ECO:0000313" key="1">
    <source>
        <dbReference type="EMBL" id="SHM30234.1"/>
    </source>
</evidence>
<dbReference type="Proteomes" id="UP000184364">
    <property type="component" value="Unassembled WGS sequence"/>
</dbReference>